<keyword evidence="5" id="KW-0812">Transmembrane</keyword>
<dbReference type="PROSITE" id="PS00455">
    <property type="entry name" value="AMP_BINDING"/>
    <property type="match status" value="1"/>
</dbReference>
<feature type="transmembrane region" description="Helical" evidence="5">
    <location>
        <begin position="864"/>
        <end position="890"/>
    </location>
</feature>
<dbReference type="SUPFAM" id="SSF47336">
    <property type="entry name" value="ACP-like"/>
    <property type="match status" value="1"/>
</dbReference>
<keyword evidence="1" id="KW-0596">Phosphopantetheine</keyword>
<dbReference type="GO" id="GO:0005737">
    <property type="term" value="C:cytoplasm"/>
    <property type="evidence" value="ECO:0007669"/>
    <property type="project" value="TreeGrafter"/>
</dbReference>
<dbReference type="NCBIfam" id="TIGR02353">
    <property type="entry name" value="NRPS_term_dom"/>
    <property type="match status" value="1"/>
</dbReference>
<dbReference type="GO" id="GO:0044550">
    <property type="term" value="P:secondary metabolite biosynthetic process"/>
    <property type="evidence" value="ECO:0007669"/>
    <property type="project" value="TreeGrafter"/>
</dbReference>
<dbReference type="InterPro" id="IPR009081">
    <property type="entry name" value="PP-bd_ACP"/>
</dbReference>
<keyword evidence="3" id="KW-0436">Ligase</keyword>
<reference evidence="7" key="1">
    <citation type="submission" date="2021-01" db="EMBL/GenBank/DDBJ databases">
        <authorList>
            <consortium name="Aspergillus puulaauensis MK2 genome sequencing consortium"/>
            <person name="Kazuki M."/>
            <person name="Futagami T."/>
        </authorList>
    </citation>
    <scope>NUCLEOTIDE SEQUENCE</scope>
    <source>
        <strain evidence="7">MK2</strain>
    </source>
</reference>
<feature type="domain" description="Carrier" evidence="6">
    <location>
        <begin position="507"/>
        <end position="580"/>
    </location>
</feature>
<dbReference type="InterPro" id="IPR042099">
    <property type="entry name" value="ANL_N_sf"/>
</dbReference>
<dbReference type="SUPFAM" id="SSF51161">
    <property type="entry name" value="Trimeric LpxA-like enzymes"/>
    <property type="match status" value="2"/>
</dbReference>
<sequence>MPHSRHYQPLPTGEVEKPGLAVYNSQPTTTARTLIDILDDSIKAHPQHLAIDNGQTRLTYHQLQEEITTRLATLRASHIGAGDHVGIRMASGTVDLYVSILAVLAAGAAYVPVDADDPDERANTVWAEARVCAVLTDGLQVQLTPQTSLPVSQPEKPTPAHTAWIIHTSGSTGKPKGVAVTHGSAAAFVDAEASLFLQDRPIGPGDRVLAGMSVAFDASCEEMWLAWRNGACLVPAPRALVQAGVDLGVFLARHCISVVSTVPTLAAMWPAEALRSVRLLILGGEACSSELAGRLASEGRDVWNTYGPTEATVVSCAAPLVAGELVRIGLPLAGWQLAVIGADGEPVAWGETGELVIAGAGLARYLDTEKDRVKFAPLPSVGWPRAYRTGDLVRADPQGLVFIGRDDEQVKIGGRRVELGEIDAVLMMLPGVSAAASAIRRSETGTPLLVGYIVRDAVAGKADREILRDRLPAALVPFLANSKQLPLRASGKVDRAALPWPPPSVETAFEGSAGWLAEQWRRVLGVSIQDDSNFFDIGGTSLAAAQLVSLLRQRCPSFPVVDIYHHPTLFEMANRVDQLTSTRQSMRVVKPTPKRTGYLQFGFLVVLLTFESSRWFVVMGLFKESAVFFMGPFGWAESLSIPSWVLFMCWVLFITMPGRVLTTAIVARALVAGVRPGNYHRGGWVHLRLWAAERFVSISGINPIIGTQWCRRYAWLLGCRVDPSAQLHALPPVTGLASYGASCVVEPEADLAGHWVDGDVLRIGTIEISTGARVSARASLLPGTILEPFAEVQPGVCVEGTVKGGFGHDEQYTAERDGAWAKLRYTLTLLLLEVLPAIAAVPAVVLCTYILWNRASEGFILNAVVLAVPVTVMSVVSYAALVAGVIRLVARYMRPGIFSSHGVHAWAAWLTHRLMSDARTGLFAFYASLLTPTWLRILGARVGRGVEASTIVAAPSLLHAGDGSFLADDVLLAPFEIRGSKLALGVSSIGQRAFVGNSGIVGPDHSTPDESLVGVLGSAPVPSQMPAGSSWLGRPTISIPRRLDELPDERLSFDPPLRLKIARGAVESMRVVPLVISALLIELLVAAMIAVLDDWGLTIAIISGGVLLFTAGVASCLIATAAKWTLIPNVAAGHQHPLWSSFVWRNELALTFVESLALPWMLRLLYGTPLLNIWLRTMGTAVGRGVWCETHRFPEAELVSLGDGVSINRQCVLQTHLFHDRLMRLDRVTLKDGATLGPAAIPLPATVVGSGATVGPLSLAMRGEQVPDGTRWLGNPIGPWRVSD</sequence>
<dbReference type="InterPro" id="IPR045851">
    <property type="entry name" value="AMP-bd_C_sf"/>
</dbReference>
<dbReference type="GeneID" id="64972629"/>
<evidence type="ECO:0000256" key="1">
    <source>
        <dbReference type="ARBA" id="ARBA00022450"/>
    </source>
</evidence>
<dbReference type="InterPro" id="IPR011004">
    <property type="entry name" value="Trimer_LpxA-like_sf"/>
</dbReference>
<dbReference type="GO" id="GO:0043041">
    <property type="term" value="P:amino acid activation for nonribosomal peptide biosynthetic process"/>
    <property type="evidence" value="ECO:0007669"/>
    <property type="project" value="TreeGrafter"/>
</dbReference>
<organism evidence="7 8">
    <name type="scientific">Aspergillus puulaauensis</name>
    <dbReference type="NCBI Taxonomy" id="1220207"/>
    <lineage>
        <taxon>Eukaryota</taxon>
        <taxon>Fungi</taxon>
        <taxon>Dikarya</taxon>
        <taxon>Ascomycota</taxon>
        <taxon>Pezizomycotina</taxon>
        <taxon>Eurotiomycetes</taxon>
        <taxon>Eurotiomycetidae</taxon>
        <taxon>Eurotiales</taxon>
        <taxon>Aspergillaceae</taxon>
        <taxon>Aspergillus</taxon>
    </lineage>
</organism>
<dbReference type="EMBL" id="AP024445">
    <property type="protein sequence ID" value="BCS22624.1"/>
    <property type="molecule type" value="Genomic_DNA"/>
</dbReference>
<dbReference type="CDD" id="cd05930">
    <property type="entry name" value="A_NRPS"/>
    <property type="match status" value="1"/>
</dbReference>
<dbReference type="InterPro" id="IPR036736">
    <property type="entry name" value="ACP-like_sf"/>
</dbReference>
<dbReference type="Gene3D" id="3.40.50.12780">
    <property type="entry name" value="N-terminal domain of ligase-like"/>
    <property type="match status" value="1"/>
</dbReference>
<evidence type="ECO:0000313" key="8">
    <source>
        <dbReference type="Proteomes" id="UP000654913"/>
    </source>
</evidence>
<dbReference type="InterPro" id="IPR020845">
    <property type="entry name" value="AMP-binding_CS"/>
</dbReference>
<reference evidence="7" key="2">
    <citation type="submission" date="2021-02" db="EMBL/GenBank/DDBJ databases">
        <title>Aspergillus puulaauensis MK2 genome sequence.</title>
        <authorList>
            <person name="Futagami T."/>
            <person name="Mori K."/>
            <person name="Kadooka C."/>
            <person name="Tanaka T."/>
        </authorList>
    </citation>
    <scope>NUCLEOTIDE SEQUENCE</scope>
    <source>
        <strain evidence="7">MK2</strain>
    </source>
</reference>
<dbReference type="InterPro" id="IPR020806">
    <property type="entry name" value="PKS_PP-bd"/>
</dbReference>
<evidence type="ECO:0000256" key="5">
    <source>
        <dbReference type="SAM" id="Phobius"/>
    </source>
</evidence>
<evidence type="ECO:0000256" key="4">
    <source>
        <dbReference type="ARBA" id="ARBA00029454"/>
    </source>
</evidence>
<keyword evidence="5" id="KW-1133">Transmembrane helix</keyword>
<dbReference type="InterPro" id="IPR010071">
    <property type="entry name" value="AA_adenyl_dom"/>
</dbReference>
<dbReference type="SUPFAM" id="SSF56801">
    <property type="entry name" value="Acetyl-CoA synthetase-like"/>
    <property type="match status" value="1"/>
</dbReference>
<keyword evidence="5" id="KW-0472">Membrane</keyword>
<dbReference type="PROSITE" id="PS50075">
    <property type="entry name" value="CARRIER"/>
    <property type="match status" value="1"/>
</dbReference>
<dbReference type="Pfam" id="PF00550">
    <property type="entry name" value="PP-binding"/>
    <property type="match status" value="1"/>
</dbReference>
<dbReference type="KEGG" id="apuu:APUU_30849S"/>
<dbReference type="SMART" id="SM00823">
    <property type="entry name" value="PKS_PP"/>
    <property type="match status" value="1"/>
</dbReference>
<comment type="similarity">
    <text evidence="4">Belongs to the NRP synthetase family.</text>
</comment>
<dbReference type="NCBIfam" id="TIGR01733">
    <property type="entry name" value="AA-adenyl-dom"/>
    <property type="match status" value="1"/>
</dbReference>
<feature type="transmembrane region" description="Helical" evidence="5">
    <location>
        <begin position="641"/>
        <end position="671"/>
    </location>
</feature>
<evidence type="ECO:0000256" key="3">
    <source>
        <dbReference type="ARBA" id="ARBA00022598"/>
    </source>
</evidence>
<name>A0A7R7XJW6_9EURO</name>
<dbReference type="RefSeq" id="XP_041554818.1">
    <property type="nucleotide sequence ID" value="XM_041701988.1"/>
</dbReference>
<protein>
    <submittedName>
        <fullName evidence="7">Putative NRPS-like protein biosynthetic cluster</fullName>
    </submittedName>
</protein>
<evidence type="ECO:0000259" key="6">
    <source>
        <dbReference type="PROSITE" id="PS50075"/>
    </source>
</evidence>
<proteinExistence type="inferred from homology"/>
<feature type="transmembrane region" description="Helical" evidence="5">
    <location>
        <begin position="1097"/>
        <end position="1119"/>
    </location>
</feature>
<keyword evidence="2" id="KW-0597">Phosphoprotein</keyword>
<dbReference type="GO" id="GO:0016874">
    <property type="term" value="F:ligase activity"/>
    <property type="evidence" value="ECO:0007669"/>
    <property type="project" value="UniProtKB-KW"/>
</dbReference>
<dbReference type="PANTHER" id="PTHR45527:SF1">
    <property type="entry name" value="FATTY ACID SYNTHASE"/>
    <property type="match status" value="1"/>
</dbReference>
<feature type="transmembrane region" description="Helical" evidence="5">
    <location>
        <begin position="1071"/>
        <end position="1091"/>
    </location>
</feature>
<evidence type="ECO:0000313" key="7">
    <source>
        <dbReference type="EMBL" id="BCS22624.1"/>
    </source>
</evidence>
<dbReference type="InterPro" id="IPR012728">
    <property type="entry name" value="Pls/PosA_C"/>
</dbReference>
<dbReference type="PANTHER" id="PTHR45527">
    <property type="entry name" value="NONRIBOSOMAL PEPTIDE SYNTHETASE"/>
    <property type="match status" value="1"/>
</dbReference>
<dbReference type="Gene3D" id="2.160.10.10">
    <property type="entry name" value="Hexapeptide repeat proteins"/>
    <property type="match status" value="1"/>
</dbReference>
<dbReference type="Gene3D" id="3.30.300.30">
    <property type="match status" value="1"/>
</dbReference>
<dbReference type="Pfam" id="PF00501">
    <property type="entry name" value="AMP-binding"/>
    <property type="match status" value="1"/>
</dbReference>
<dbReference type="OrthoDB" id="416786at2759"/>
<feature type="transmembrane region" description="Helical" evidence="5">
    <location>
        <begin position="829"/>
        <end position="852"/>
    </location>
</feature>
<evidence type="ECO:0000256" key="2">
    <source>
        <dbReference type="ARBA" id="ARBA00022553"/>
    </source>
</evidence>
<gene>
    <name evidence="7" type="ORF">APUU_30849S</name>
</gene>
<dbReference type="GO" id="GO:0031177">
    <property type="term" value="F:phosphopantetheine binding"/>
    <property type="evidence" value="ECO:0007669"/>
    <property type="project" value="InterPro"/>
</dbReference>
<accession>A0A7R7XJW6</accession>
<dbReference type="Proteomes" id="UP000654913">
    <property type="component" value="Chromosome 3"/>
</dbReference>
<dbReference type="InterPro" id="IPR000873">
    <property type="entry name" value="AMP-dep_synth/lig_dom"/>
</dbReference>
<dbReference type="Gene3D" id="1.10.1200.10">
    <property type="entry name" value="ACP-like"/>
    <property type="match status" value="1"/>
</dbReference>
<keyword evidence="8" id="KW-1185">Reference proteome</keyword>